<feature type="domain" description="Alpha/beta hydrolase" evidence="1">
    <location>
        <begin position="102"/>
        <end position="687"/>
    </location>
</feature>
<sequence length="699" mass="77178">MARLWAEALTLSKKRISSMTFRYTYRFLFFLSGCLILWAFSAQAKIVKLVITSTESYAGGRAFGNAGMYERVRGQAYGEVDPKLPQNQIIQDLQLAPRNERGMVEYVSEFILLRPKDISKSNGLLFLSLPNRGNVFPADTVLLKRGYVYVWCAWQGDVLAGDTSPGNPRLTMKVPVATENGKEITGKLRAEFQVVAPAKTQNLSSGPFSGMTHHSYETVSLDNTGLVLTRRVHEADQRMPVPNSDWAFSDCTTVPFPGKPSTTQLSLKDGFDPNYIYELVYTAKNPLVLGLGFAAVRDIASFLRTRVADEANNRNPLLAEGSQTTPIRAAIMQGVSQCSNFTRTFLQLGFNQDEMGKRVFDGINAHIATRRISLNIRFGRPGGGGLQHEDHLYPSNEPPFTWSVTRDPVSGINGGILESCSSTGDCPKIMQTLSSSEYRQIRASLPTTDPNGKYDLVMPDNVRIYLFAGTQHSPNSFLDPASGFMTNYNQNQPNLRALLIALEHWVLENKQPPASVYPTIKAKTLVLPDQKSVGWPSIPGVVYNGQFNNVPLLDFGPSYDMHHIKGVVSQEPPKVVKANAYVVLVPKVDQDGNEIAGVRNTTMRVPLGTYTGWSLRRAGYGEGDLNSLNGMFIPFKTTKAERLAAGDPRLSLEERYGTHEAYVAAVQKAATELTKEGFMLPEDAQAEVTKAQLSNVLKK</sequence>
<protein>
    <recommendedName>
        <fullName evidence="1">Alpha/beta hydrolase domain-containing protein</fullName>
    </recommendedName>
</protein>
<dbReference type="EMBL" id="WPIN01000007">
    <property type="protein sequence ID" value="MVM32211.1"/>
    <property type="molecule type" value="Genomic_DNA"/>
</dbReference>
<evidence type="ECO:0000313" key="3">
    <source>
        <dbReference type="Proteomes" id="UP000436006"/>
    </source>
</evidence>
<name>A0A7K1SEJ1_9BACT</name>
<dbReference type="Pfam" id="PF20091">
    <property type="entry name" value="Abhydrolase_10"/>
    <property type="match status" value="1"/>
</dbReference>
<comment type="caution">
    <text evidence="2">The sequence shown here is derived from an EMBL/GenBank/DDBJ whole genome shotgun (WGS) entry which is preliminary data.</text>
</comment>
<organism evidence="2 3">
    <name type="scientific">Spirosoma arboris</name>
    <dbReference type="NCBI Taxonomy" id="2682092"/>
    <lineage>
        <taxon>Bacteria</taxon>
        <taxon>Pseudomonadati</taxon>
        <taxon>Bacteroidota</taxon>
        <taxon>Cytophagia</taxon>
        <taxon>Cytophagales</taxon>
        <taxon>Cytophagaceae</taxon>
        <taxon>Spirosoma</taxon>
    </lineage>
</organism>
<dbReference type="InterPro" id="IPR045394">
    <property type="entry name" value="Abhydrolase_dom"/>
</dbReference>
<dbReference type="AlphaFoldDB" id="A0A7K1SEJ1"/>
<evidence type="ECO:0000259" key="1">
    <source>
        <dbReference type="Pfam" id="PF20091"/>
    </source>
</evidence>
<reference evidence="2 3" key="1">
    <citation type="submission" date="2019-12" db="EMBL/GenBank/DDBJ databases">
        <title>Spirosoma sp. HMF4905 genome sequencing and assembly.</title>
        <authorList>
            <person name="Kang H."/>
            <person name="Cha I."/>
            <person name="Kim H."/>
            <person name="Joh K."/>
        </authorList>
    </citation>
    <scope>NUCLEOTIDE SEQUENCE [LARGE SCALE GENOMIC DNA]</scope>
    <source>
        <strain evidence="2 3">HMF4905</strain>
    </source>
</reference>
<accession>A0A7K1SEJ1</accession>
<keyword evidence="3" id="KW-1185">Reference proteome</keyword>
<gene>
    <name evidence="2" type="ORF">GO755_19340</name>
</gene>
<proteinExistence type="predicted"/>
<dbReference type="Proteomes" id="UP000436006">
    <property type="component" value="Unassembled WGS sequence"/>
</dbReference>
<dbReference type="RefSeq" id="WP_157586949.1">
    <property type="nucleotide sequence ID" value="NZ_WPIN01000007.1"/>
</dbReference>
<evidence type="ECO:0000313" key="2">
    <source>
        <dbReference type="EMBL" id="MVM32211.1"/>
    </source>
</evidence>